<evidence type="ECO:0000313" key="3">
    <source>
        <dbReference type="EMBL" id="MES1919940.1"/>
    </source>
</evidence>
<feature type="signal peptide" evidence="2">
    <location>
        <begin position="1"/>
        <end position="28"/>
    </location>
</feature>
<keyword evidence="4" id="KW-1185">Reference proteome</keyword>
<keyword evidence="1" id="KW-0812">Transmembrane</keyword>
<organism evidence="3 4">
    <name type="scientific">Bonamia ostreae</name>
    <dbReference type="NCBI Taxonomy" id="126728"/>
    <lineage>
        <taxon>Eukaryota</taxon>
        <taxon>Sar</taxon>
        <taxon>Rhizaria</taxon>
        <taxon>Endomyxa</taxon>
        <taxon>Ascetosporea</taxon>
        <taxon>Haplosporida</taxon>
        <taxon>Bonamia</taxon>
    </lineage>
</organism>
<feature type="chain" id="PRO_5045885996" evidence="2">
    <location>
        <begin position="29"/>
        <end position="122"/>
    </location>
</feature>
<gene>
    <name evidence="3" type="ORF">MHBO_005299</name>
</gene>
<keyword evidence="2" id="KW-0732">Signal</keyword>
<evidence type="ECO:0000313" key="4">
    <source>
        <dbReference type="Proteomes" id="UP001439008"/>
    </source>
</evidence>
<keyword evidence="1" id="KW-1133">Transmembrane helix</keyword>
<evidence type="ECO:0000256" key="1">
    <source>
        <dbReference type="SAM" id="Phobius"/>
    </source>
</evidence>
<proteinExistence type="predicted"/>
<dbReference type="EMBL" id="JBDODL010000450">
    <property type="protein sequence ID" value="MES1919940.1"/>
    <property type="molecule type" value="Genomic_DNA"/>
</dbReference>
<name>A0ABV2AJV2_9EUKA</name>
<protein>
    <submittedName>
        <fullName evidence="3">Uncharacterized protein</fullName>
    </submittedName>
</protein>
<accession>A0ABV2AJV2</accession>
<keyword evidence="1" id="KW-0472">Membrane</keyword>
<reference evidence="3 4" key="1">
    <citation type="journal article" date="2024" name="BMC Biol.">
        <title>Comparative genomics of Ascetosporea gives new insight into the evolutionary basis for animal parasitism in Rhizaria.</title>
        <authorList>
            <person name="Hiltunen Thoren M."/>
            <person name="Onut-Brannstrom I."/>
            <person name="Alfjorden A."/>
            <person name="Peckova H."/>
            <person name="Swords F."/>
            <person name="Hooper C."/>
            <person name="Holzer A.S."/>
            <person name="Bass D."/>
            <person name="Burki F."/>
        </authorList>
    </citation>
    <scope>NUCLEOTIDE SEQUENCE [LARGE SCALE GENOMIC DNA]</scope>
    <source>
        <strain evidence="3">20-A016</strain>
    </source>
</reference>
<sequence length="122" mass="14309">MSCKIFNFLFFSILLFSKFSFKTIPVNSNCIPGKQNNSSNIDNRRYSKTLNCIYRESKYPFRKKWKIFHCVDSFGLIEYEGVQYLCGLSIENSLIYVTFTISFLLFVVGLPMIVCIRYPCFV</sequence>
<feature type="transmembrane region" description="Helical" evidence="1">
    <location>
        <begin position="94"/>
        <end position="116"/>
    </location>
</feature>
<evidence type="ECO:0000256" key="2">
    <source>
        <dbReference type="SAM" id="SignalP"/>
    </source>
</evidence>
<comment type="caution">
    <text evidence="3">The sequence shown here is derived from an EMBL/GenBank/DDBJ whole genome shotgun (WGS) entry which is preliminary data.</text>
</comment>
<dbReference type="Proteomes" id="UP001439008">
    <property type="component" value="Unassembled WGS sequence"/>
</dbReference>